<evidence type="ECO:0000256" key="1">
    <source>
        <dbReference type="SAM" id="Phobius"/>
    </source>
</evidence>
<organism evidence="2 3">
    <name type="scientific">Paractinoplanes toevensis</name>
    <dbReference type="NCBI Taxonomy" id="571911"/>
    <lineage>
        <taxon>Bacteria</taxon>
        <taxon>Bacillati</taxon>
        <taxon>Actinomycetota</taxon>
        <taxon>Actinomycetes</taxon>
        <taxon>Micromonosporales</taxon>
        <taxon>Micromonosporaceae</taxon>
        <taxon>Paractinoplanes</taxon>
    </lineage>
</organism>
<gene>
    <name evidence="2" type="ORF">Ato02nite_100540</name>
</gene>
<keyword evidence="1" id="KW-0812">Transmembrane</keyword>
<dbReference type="EMBL" id="BOQN01000210">
    <property type="protein sequence ID" value="GIM98261.1"/>
    <property type="molecule type" value="Genomic_DNA"/>
</dbReference>
<dbReference type="AlphaFoldDB" id="A0A919WDS8"/>
<evidence type="ECO:0000313" key="2">
    <source>
        <dbReference type="EMBL" id="GIM98261.1"/>
    </source>
</evidence>
<proteinExistence type="predicted"/>
<keyword evidence="1" id="KW-1133">Transmembrane helix</keyword>
<reference evidence="2 3" key="1">
    <citation type="submission" date="2021-03" db="EMBL/GenBank/DDBJ databases">
        <title>Whole genome shotgun sequence of Actinoplanes toevensis NBRC 105298.</title>
        <authorList>
            <person name="Komaki H."/>
            <person name="Tamura T."/>
        </authorList>
    </citation>
    <scope>NUCLEOTIDE SEQUENCE [LARGE SCALE GENOMIC DNA]</scope>
    <source>
        <strain evidence="2 3">NBRC 105298</strain>
    </source>
</reference>
<keyword evidence="1" id="KW-0472">Membrane</keyword>
<evidence type="ECO:0000313" key="3">
    <source>
        <dbReference type="Proteomes" id="UP000677082"/>
    </source>
</evidence>
<feature type="transmembrane region" description="Helical" evidence="1">
    <location>
        <begin position="12"/>
        <end position="28"/>
    </location>
</feature>
<sequence length="76" mass="8009">MNRRPHGRKPTIALWMLVAIADVAILVATGGLVALVLIVASLAVIAGGFLAARQMLAQKPVLAPQKAARSRNRRSA</sequence>
<protein>
    <submittedName>
        <fullName evidence="2">Uncharacterized protein</fullName>
    </submittedName>
</protein>
<keyword evidence="3" id="KW-1185">Reference proteome</keyword>
<name>A0A919WDS8_9ACTN</name>
<dbReference type="Proteomes" id="UP000677082">
    <property type="component" value="Unassembled WGS sequence"/>
</dbReference>
<feature type="transmembrane region" description="Helical" evidence="1">
    <location>
        <begin position="34"/>
        <end position="52"/>
    </location>
</feature>
<dbReference type="RefSeq" id="WP_213013885.1">
    <property type="nucleotide sequence ID" value="NZ_BOQN01000210.1"/>
</dbReference>
<accession>A0A919WDS8</accession>
<comment type="caution">
    <text evidence="2">The sequence shown here is derived from an EMBL/GenBank/DDBJ whole genome shotgun (WGS) entry which is preliminary data.</text>
</comment>